<dbReference type="InterPro" id="IPR050109">
    <property type="entry name" value="HTH-type_TetR-like_transc_reg"/>
</dbReference>
<feature type="DNA-binding region" description="H-T-H motif" evidence="4">
    <location>
        <begin position="28"/>
        <end position="47"/>
    </location>
</feature>
<comment type="caution">
    <text evidence="6">The sequence shown here is derived from an EMBL/GenBank/DDBJ whole genome shotgun (WGS) entry which is preliminary data.</text>
</comment>
<dbReference type="InterPro" id="IPR025996">
    <property type="entry name" value="MT1864/Rv1816-like_C"/>
</dbReference>
<dbReference type="SUPFAM" id="SSF46689">
    <property type="entry name" value="Homeodomain-like"/>
    <property type="match status" value="1"/>
</dbReference>
<keyword evidence="7" id="KW-1185">Reference proteome</keyword>
<dbReference type="Pfam" id="PF13305">
    <property type="entry name" value="TetR_C_33"/>
    <property type="match status" value="1"/>
</dbReference>
<feature type="domain" description="HTH tetR-type" evidence="5">
    <location>
        <begin position="5"/>
        <end position="65"/>
    </location>
</feature>
<reference evidence="6" key="1">
    <citation type="submission" date="2020-12" db="EMBL/GenBank/DDBJ databases">
        <title>Sanguibacter suaedae sp. nov., isolated from Suaeda aralocaspica.</title>
        <authorList>
            <person name="Ma Q."/>
        </authorList>
    </citation>
    <scope>NUCLEOTIDE SEQUENCE</scope>
    <source>
        <strain evidence="6">YZGR15</strain>
    </source>
</reference>
<name>A0A934IBT3_9MICO</name>
<evidence type="ECO:0000256" key="4">
    <source>
        <dbReference type="PROSITE-ProRule" id="PRU00335"/>
    </source>
</evidence>
<proteinExistence type="predicted"/>
<keyword evidence="2 4" id="KW-0238">DNA-binding</keyword>
<dbReference type="EMBL" id="JAEINH010000010">
    <property type="protein sequence ID" value="MBI9115790.1"/>
    <property type="molecule type" value="Genomic_DNA"/>
</dbReference>
<evidence type="ECO:0000256" key="1">
    <source>
        <dbReference type="ARBA" id="ARBA00023015"/>
    </source>
</evidence>
<dbReference type="GO" id="GO:0000976">
    <property type="term" value="F:transcription cis-regulatory region binding"/>
    <property type="evidence" value="ECO:0007669"/>
    <property type="project" value="TreeGrafter"/>
</dbReference>
<dbReference type="PROSITE" id="PS50977">
    <property type="entry name" value="HTH_TETR_2"/>
    <property type="match status" value="1"/>
</dbReference>
<dbReference type="SUPFAM" id="SSF48498">
    <property type="entry name" value="Tetracyclin repressor-like, C-terminal domain"/>
    <property type="match status" value="1"/>
</dbReference>
<dbReference type="PANTHER" id="PTHR30055">
    <property type="entry name" value="HTH-TYPE TRANSCRIPTIONAL REGULATOR RUTR"/>
    <property type="match status" value="1"/>
</dbReference>
<evidence type="ECO:0000313" key="7">
    <source>
        <dbReference type="Proteomes" id="UP000602087"/>
    </source>
</evidence>
<evidence type="ECO:0000256" key="2">
    <source>
        <dbReference type="ARBA" id="ARBA00023125"/>
    </source>
</evidence>
<accession>A0A934IBT3</accession>
<dbReference type="AlphaFoldDB" id="A0A934IBT3"/>
<dbReference type="Proteomes" id="UP000602087">
    <property type="component" value="Unassembled WGS sequence"/>
</dbReference>
<evidence type="ECO:0000313" key="6">
    <source>
        <dbReference type="EMBL" id="MBI9115790.1"/>
    </source>
</evidence>
<dbReference type="InterPro" id="IPR001647">
    <property type="entry name" value="HTH_TetR"/>
</dbReference>
<organism evidence="6 7">
    <name type="scientific">Sanguibacter suaedae</name>
    <dbReference type="NCBI Taxonomy" id="2795737"/>
    <lineage>
        <taxon>Bacteria</taxon>
        <taxon>Bacillati</taxon>
        <taxon>Actinomycetota</taxon>
        <taxon>Actinomycetes</taxon>
        <taxon>Micrococcales</taxon>
        <taxon>Sanguibacteraceae</taxon>
        <taxon>Sanguibacter</taxon>
    </lineage>
</organism>
<dbReference type="Gene3D" id="1.10.357.10">
    <property type="entry name" value="Tetracycline Repressor, domain 2"/>
    <property type="match status" value="1"/>
</dbReference>
<dbReference type="RefSeq" id="WP_198734356.1">
    <property type="nucleotide sequence ID" value="NZ_JAEINH010000010.1"/>
</dbReference>
<gene>
    <name evidence="6" type="ORF">JAV76_12275</name>
</gene>
<dbReference type="Gene3D" id="1.10.10.60">
    <property type="entry name" value="Homeodomain-like"/>
    <property type="match status" value="1"/>
</dbReference>
<keyword evidence="1" id="KW-0805">Transcription regulation</keyword>
<evidence type="ECO:0000256" key="3">
    <source>
        <dbReference type="ARBA" id="ARBA00023163"/>
    </source>
</evidence>
<dbReference type="PANTHER" id="PTHR30055:SF239">
    <property type="entry name" value="TRANSCRIPTIONAL REGULATORY PROTEIN"/>
    <property type="match status" value="1"/>
</dbReference>
<dbReference type="Pfam" id="PF00440">
    <property type="entry name" value="TetR_N"/>
    <property type="match status" value="1"/>
</dbReference>
<dbReference type="InterPro" id="IPR009057">
    <property type="entry name" value="Homeodomain-like_sf"/>
</dbReference>
<dbReference type="InterPro" id="IPR036271">
    <property type="entry name" value="Tet_transcr_reg_TetR-rel_C_sf"/>
</dbReference>
<protein>
    <submittedName>
        <fullName evidence="6">WHG domain-containing protein</fullName>
    </submittedName>
</protein>
<sequence length="189" mass="19648">MVHAGITPGRVAAVGAELADDIGFERVTVAEVARRLGVRTPSLYSHVGGTADLRARVTLLALEELADRATDAVAGRSRAEALAGLADAYRDYAREHPGRFSASSAALEPSTAASSAGPRHTRLMEAVLRGYDLDPAVHVHAVRLIGSTVRGFITLEASGAFSHSGPAPQESWAHVIGALDAVLGAWPAP</sequence>
<dbReference type="GO" id="GO:0003700">
    <property type="term" value="F:DNA-binding transcription factor activity"/>
    <property type="evidence" value="ECO:0007669"/>
    <property type="project" value="TreeGrafter"/>
</dbReference>
<evidence type="ECO:0000259" key="5">
    <source>
        <dbReference type="PROSITE" id="PS50977"/>
    </source>
</evidence>
<keyword evidence="3" id="KW-0804">Transcription</keyword>